<geneLocation type="plasmid" evidence="2"/>
<dbReference type="Proteomes" id="UP000007953">
    <property type="component" value="Plasmid megaplasmid"/>
</dbReference>
<organism evidence="1 2">
    <name type="scientific">Ralstonia solanacearum (strain Po82)</name>
    <dbReference type="NCBI Taxonomy" id="1031711"/>
    <lineage>
        <taxon>Bacteria</taxon>
        <taxon>Pseudomonadati</taxon>
        <taxon>Pseudomonadota</taxon>
        <taxon>Betaproteobacteria</taxon>
        <taxon>Burkholderiales</taxon>
        <taxon>Burkholderiaceae</taxon>
        <taxon>Ralstonia</taxon>
        <taxon>Ralstonia solanacearum species complex</taxon>
    </lineage>
</organism>
<proteinExistence type="predicted"/>
<evidence type="ECO:0000313" key="1">
    <source>
        <dbReference type="EMBL" id="AEG70699.1"/>
    </source>
</evidence>
<sequence>MIPSDIMNRRCRHLLTVPGPQEIDGDRPISVSFSVPSRMATICAS</sequence>
<dbReference type="AlphaFoldDB" id="F6G821"/>
<dbReference type="KEGG" id="rsn:RSPO_m00057"/>
<keyword evidence="1" id="KW-0614">Plasmid</keyword>
<dbReference type="EMBL" id="CP002820">
    <property type="protein sequence ID" value="AEG70699.1"/>
    <property type="molecule type" value="Genomic_DNA"/>
</dbReference>
<protein>
    <submittedName>
        <fullName evidence="1">Uncharacterized protein</fullName>
    </submittedName>
</protein>
<reference evidence="1 2" key="1">
    <citation type="journal article" date="2011" name="J. Bacteriol.">
        <title>Complete genome sequence of the plant pathogen Ralstonia solanacearum strain Po82.</title>
        <authorList>
            <person name="Xu J."/>
            <person name="Zheng H.J."/>
            <person name="Liu L."/>
            <person name="Pan Z.C."/>
            <person name="Prior P."/>
            <person name="Tang B."/>
            <person name="Xu J.S."/>
            <person name="Zhang H."/>
            <person name="Tian Q."/>
            <person name="Zhang L.Q."/>
            <person name="Feng J."/>
        </authorList>
    </citation>
    <scope>NUCLEOTIDE SEQUENCE [LARGE SCALE GENOMIC DNA]</scope>
    <source>
        <strain evidence="2">Po82</strain>
    </source>
</reference>
<evidence type="ECO:0000313" key="2">
    <source>
        <dbReference type="Proteomes" id="UP000007953"/>
    </source>
</evidence>
<name>F6G821_RALS8</name>
<dbReference type="HOGENOM" id="CLU_3204355_0_0_4"/>
<gene>
    <name evidence="1" type="ordered locus">RSPO_m00057</name>
</gene>
<accession>F6G821</accession>